<dbReference type="SUPFAM" id="SSF49464">
    <property type="entry name" value="Carboxypeptidase regulatory domain-like"/>
    <property type="match status" value="1"/>
</dbReference>
<dbReference type="InterPro" id="IPR008969">
    <property type="entry name" value="CarboxyPept-like_regulatory"/>
</dbReference>
<gene>
    <name evidence="2" type="ORF">GCM10022210_49300</name>
</gene>
<protein>
    <submittedName>
        <fullName evidence="2">Outer membrane beta-barrel family protein</fullName>
    </submittedName>
</protein>
<comment type="caution">
    <text evidence="2">The sequence shown here is derived from an EMBL/GenBank/DDBJ whole genome shotgun (WGS) entry which is preliminary data.</text>
</comment>
<dbReference type="Proteomes" id="UP001500742">
    <property type="component" value="Unassembled WGS sequence"/>
</dbReference>
<reference evidence="3" key="1">
    <citation type="journal article" date="2019" name="Int. J. Syst. Evol. Microbiol.">
        <title>The Global Catalogue of Microorganisms (GCM) 10K type strain sequencing project: providing services to taxonomists for standard genome sequencing and annotation.</title>
        <authorList>
            <consortium name="The Broad Institute Genomics Platform"/>
            <consortium name="The Broad Institute Genome Sequencing Center for Infectious Disease"/>
            <person name="Wu L."/>
            <person name="Ma J."/>
        </authorList>
    </citation>
    <scope>NUCLEOTIDE SEQUENCE [LARGE SCALE GENOMIC DNA]</scope>
    <source>
        <strain evidence="3">JCM 16601</strain>
    </source>
</reference>
<accession>A0ABP7QYK8</accession>
<dbReference type="InterPro" id="IPR041700">
    <property type="entry name" value="OMP_b-brl_3"/>
</dbReference>
<dbReference type="RefSeq" id="WP_259086814.1">
    <property type="nucleotide sequence ID" value="NZ_BAAAZC010000031.1"/>
</dbReference>
<keyword evidence="3" id="KW-1185">Reference proteome</keyword>
<dbReference type="EMBL" id="BAAAZC010000031">
    <property type="protein sequence ID" value="GAA3989988.1"/>
    <property type="molecule type" value="Genomic_DNA"/>
</dbReference>
<sequence>MKNWSFTFLIVLFFCLNGYSQEITVLESIAHSPVAGATIVVINNKSNRILQQGSTNTKGKFSIQTPKDTGNFVSVSAIGFIKQIFPLNSLGNPILLKQAVQQLKTVTIKSNYSPFKIIGNKMEYDISQIPNADYLNTVEILDHLPFLQVDDNQLKMMNEPISILIDGRTNAIYSTLNGLKTLPPQAIAKVELTLVPTARGNGGKILNIILKRDYFLGFNGSVEANASALSASSRASMTYWHKKYGFDASINYNQSIGKNTSTASINNLQDSSELQSKSKSESTKYNGDIYLSAFYNLNNLNSFDLQLSLSPSKINTDQIASNLVRVKDTYLSGKSSFSQDNSNYAVNVSLNYTKKSVKDGNVFYLLTNFVHSNPKQSYFLTTQGDIIGLSNQHYANSGQISEETVEAILQQNADKKFKYTLGSKLIARNNSNEITLKTDSTNTFTPFKMTQIVNTTYVDADLIIKTFVIHTAIKLDYNHNNFILPNAIIQDFLSFIPNISLTYNLNRSNVFLLTYGRTLTRPGLYQYTPVGAATDSYEVVSGNQNLKNELTNNWGLAYYGNYHFARIGINFRYVDITGLLREISSVDSNNVVQSTPINVDTYHGYTLGISADFQLFKKIRVSHNSSLSYLYEKTGLNSINQWSGYLSERLYYQINKKSMVGINLTKYSPNLLPQGKEQSLGYIKADINYGYYFDISKRLPASLSLTLTNPNLINGYRSYYIINSPELIYRKDGLRTNSIAIINFRISLKGRNNGNRTFNKEKSIQNSDLHTAN</sequence>
<proteinExistence type="predicted"/>
<dbReference type="Pfam" id="PF14905">
    <property type="entry name" value="OMP_b-brl_3"/>
    <property type="match status" value="1"/>
</dbReference>
<dbReference type="SUPFAM" id="SSF56935">
    <property type="entry name" value="Porins"/>
    <property type="match status" value="1"/>
</dbReference>
<feature type="domain" description="Outer membrane protein beta-barrel" evidence="1">
    <location>
        <begin position="358"/>
        <end position="689"/>
    </location>
</feature>
<evidence type="ECO:0000313" key="2">
    <source>
        <dbReference type="EMBL" id="GAA3989988.1"/>
    </source>
</evidence>
<organism evidence="2 3">
    <name type="scientific">Mucilaginibacter dorajii</name>
    <dbReference type="NCBI Taxonomy" id="692994"/>
    <lineage>
        <taxon>Bacteria</taxon>
        <taxon>Pseudomonadati</taxon>
        <taxon>Bacteroidota</taxon>
        <taxon>Sphingobacteriia</taxon>
        <taxon>Sphingobacteriales</taxon>
        <taxon>Sphingobacteriaceae</taxon>
        <taxon>Mucilaginibacter</taxon>
    </lineage>
</organism>
<evidence type="ECO:0000259" key="1">
    <source>
        <dbReference type="Pfam" id="PF14905"/>
    </source>
</evidence>
<name>A0ABP7QYK8_9SPHI</name>
<evidence type="ECO:0000313" key="3">
    <source>
        <dbReference type="Proteomes" id="UP001500742"/>
    </source>
</evidence>